<protein>
    <submittedName>
        <fullName evidence="1">Transcriptional regulator</fullName>
    </submittedName>
</protein>
<dbReference type="EMBL" id="AP026560">
    <property type="protein sequence ID" value="BDP42129.1"/>
    <property type="molecule type" value="Genomic_DNA"/>
</dbReference>
<evidence type="ECO:0000313" key="1">
    <source>
        <dbReference type="EMBL" id="BDP42129.1"/>
    </source>
</evidence>
<name>A0ABM8AEP3_9DEIO</name>
<dbReference type="Pfam" id="PF06475">
    <property type="entry name" value="Glycolipid_bind"/>
    <property type="match status" value="1"/>
</dbReference>
<gene>
    <name evidence="1" type="ORF">DAETH_20980</name>
</gene>
<keyword evidence="2" id="KW-1185">Reference proteome</keyword>
<dbReference type="RefSeq" id="WP_264774838.1">
    <property type="nucleotide sequence ID" value="NZ_AP026560.1"/>
</dbReference>
<evidence type="ECO:0000313" key="2">
    <source>
        <dbReference type="Proteomes" id="UP001064971"/>
    </source>
</evidence>
<dbReference type="Proteomes" id="UP001064971">
    <property type="component" value="Chromosome"/>
</dbReference>
<accession>A0ABM8AEP3</accession>
<proteinExistence type="predicted"/>
<sequence>MDVLWRGVDSRGESLEHLRLGASRARGTVIGRAGAGVFTLGYVVEIDPDGHPRLTTLRVVDGPTLQLRRSWDGGWSDDHGRPLPELTGCTDVDIQATPFTNTLPLRRLNLPVGAGAVVLAAWVGVPELGVRAVPQRYTRLAEHTYRYENLESGYAVEITVDAQGLVTRYPGAFERVGPGQQS</sequence>
<reference evidence="1" key="1">
    <citation type="submission" date="2022-07" db="EMBL/GenBank/DDBJ databases">
        <title>Complete Genome Sequence of the Radioresistant Bacterium Deinococcus aetherius ST0316, Isolated from the Air Dust collected in Lower Stratosphere above Japan.</title>
        <authorList>
            <person name="Satoh K."/>
            <person name="Hagiwara K."/>
            <person name="Katsumata K."/>
            <person name="Kubo A."/>
            <person name="Yokobori S."/>
            <person name="Yamagishi A."/>
            <person name="Oono Y."/>
            <person name="Narumi I."/>
        </authorList>
    </citation>
    <scope>NUCLEOTIDE SEQUENCE</scope>
    <source>
        <strain evidence="1">ST0316</strain>
    </source>
</reference>
<dbReference type="SUPFAM" id="SSF159275">
    <property type="entry name" value="PA1994-like"/>
    <property type="match status" value="1"/>
</dbReference>
<dbReference type="InterPro" id="IPR009467">
    <property type="entry name" value="Glycolipid-bd_prot_put"/>
</dbReference>
<organism evidence="1 2">
    <name type="scientific">Deinococcus aetherius</name>
    <dbReference type="NCBI Taxonomy" id="200252"/>
    <lineage>
        <taxon>Bacteria</taxon>
        <taxon>Thermotogati</taxon>
        <taxon>Deinococcota</taxon>
        <taxon>Deinococci</taxon>
        <taxon>Deinococcales</taxon>
        <taxon>Deinococcaceae</taxon>
        <taxon>Deinococcus</taxon>
    </lineage>
</organism>